<comment type="caution">
    <text evidence="5">The sequence shown here is derived from an EMBL/GenBank/DDBJ whole genome shotgun (WGS) entry which is preliminary data.</text>
</comment>
<name>A0ABT9VZ80_9BACI</name>
<dbReference type="Gene3D" id="2.60.120.200">
    <property type="match status" value="2"/>
</dbReference>
<evidence type="ECO:0000313" key="5">
    <source>
        <dbReference type="EMBL" id="MDQ0166127.1"/>
    </source>
</evidence>
<protein>
    <recommendedName>
        <fullName evidence="4">LamG-like jellyroll fold domain-containing protein</fullName>
    </recommendedName>
</protein>
<keyword evidence="6" id="KW-1185">Reference proteome</keyword>
<evidence type="ECO:0000256" key="2">
    <source>
        <dbReference type="ARBA" id="ARBA00023157"/>
    </source>
</evidence>
<reference evidence="5 6" key="1">
    <citation type="submission" date="2023-07" db="EMBL/GenBank/DDBJ databases">
        <title>Genomic Encyclopedia of Type Strains, Phase IV (KMG-IV): sequencing the most valuable type-strain genomes for metagenomic binning, comparative biology and taxonomic classification.</title>
        <authorList>
            <person name="Goeker M."/>
        </authorList>
    </citation>
    <scope>NUCLEOTIDE SEQUENCE [LARGE SCALE GENOMIC DNA]</scope>
    <source>
        <strain evidence="5 6">DSM 12751</strain>
    </source>
</reference>
<evidence type="ECO:0000256" key="1">
    <source>
        <dbReference type="ARBA" id="ARBA00022729"/>
    </source>
</evidence>
<sequence>MAINNPRSLSMGTGAYFDIDVKDLAIDDPDLGDFTVECWMYVRGGEYFMSSGAQTTDTGMFMSYRTASGNLVGVRTRTAYYSLNPTGSLFKPNEWAHYALTWKQDTQEAKFYVDGEMVGILERTGNGANQSTRQYLRINSASNNNTATRGNAIYEDLRIWGRARTEQEIKSNMNVLVDPQSEGLQRLFRFDDLGKYTVCHVTGESFTFINDSPAWVNGEVDFRIEGDVPIEYDRPPFLKALNNPHALRVNNSTILINTFQNMFGENNYRGHATMMLWVKPLSLSTQDSFVFSDGNFNESFIALRSDRVWARWTHNTGAITHSTNLTIGKWYHLCLTHHRNGSNFTLKLYLDGVLCGETNVSSNDANYGGDGNLTLAHQLHAEIDDFRVWRRVLSQEEIIQNSRFLLSLEDEQDMVGHWKMDEGLGATLGNSYVDSHHGRTVGALWIEGELHMASKIEMKVKEPKDIAVLRNTNPSVCIDVKASRVSTDIQTYPLTASYWPYTGSLYRGNFDKSNWAEIIRVSLNKYSEDVIDQEVCVNSYAQVIEILESNRIVISDVFEGLYGKFAVGDKVMIHVSGGVDTEIVGRYEYFRITGIEGDFLALDGSVNQLINQSSLKDRIVQAVKVPEFVRLTVEAAGGKIVAEPYNGRRGGIVAIDVKREFNLKGMIDVSGRGYRDEDASLSPNNGEWAHRYNNAENGGAGGGNQFRGGDGAPDDGSRESYGGESVGTSQSLAEDKKMYFGGAGGKGGDSRSNTGFWWEAPGGNGGGIVHITARTLHLGTICANGFGGGQTSTRTTTGGAGGGAGGTIRLDCHGIVNLTNFCLGATGGGGSGGIYARDSRALGNDGTNQGAGQGGTVTNSARLTIGGNYFSRGGYPFQSNGGGGGGASTTTTQGQVGEGGSPIQAGKAFNSGHVGGGGGGAGGHIIIQSNTVPPAILYPQPVTAPTELVFEELGRILLYFDGYYQTYNQSQKSWEKLSTELPDINQFALRGMETLFNIPINSISEDFEILLWSPRQEEIYVEVVGIVAAPHKHSISEKYGMEYSYVSEFVKGDGEFCLTVPYDFFADTVPKHFTIRAESEYGDFVEEGGIVMTLVNTPPNVTINMNQYDLEVTIKDSEEDPFTYQIKLNGQVIVPSPTDGEWAETDTEVIFTRRFDSSFFNIGGENVIEVTATDSWGDSETKTYHFEGVYYGIMFADEAGSFYSTELGSVLKRLIIGPLKAGQISDIYRVRLINQQPFKVRDIGLSLGYDEEIPHTILKFSKSAEPFMPQDELFYDGVLDYMNEVDFFVQFFSTSEAKGKGRFSVVAMATPVREGEE</sequence>
<dbReference type="SMART" id="SM00560">
    <property type="entry name" value="LamGL"/>
    <property type="match status" value="1"/>
</dbReference>
<evidence type="ECO:0000313" key="6">
    <source>
        <dbReference type="Proteomes" id="UP001235840"/>
    </source>
</evidence>
<feature type="domain" description="LamG-like jellyroll fold" evidence="4">
    <location>
        <begin position="270"/>
        <end position="396"/>
    </location>
</feature>
<gene>
    <name evidence="5" type="ORF">J2S11_002028</name>
</gene>
<dbReference type="RefSeq" id="WP_307394105.1">
    <property type="nucleotide sequence ID" value="NZ_BAAADK010000048.1"/>
</dbReference>
<organism evidence="5 6">
    <name type="scientific">Caldalkalibacillus horti</name>
    <dbReference type="NCBI Taxonomy" id="77523"/>
    <lineage>
        <taxon>Bacteria</taxon>
        <taxon>Bacillati</taxon>
        <taxon>Bacillota</taxon>
        <taxon>Bacilli</taxon>
        <taxon>Bacillales</taxon>
        <taxon>Bacillaceae</taxon>
        <taxon>Caldalkalibacillus</taxon>
    </lineage>
</organism>
<dbReference type="InterPro" id="IPR013320">
    <property type="entry name" value="ConA-like_dom_sf"/>
</dbReference>
<evidence type="ECO:0000259" key="4">
    <source>
        <dbReference type="SMART" id="SM00560"/>
    </source>
</evidence>
<dbReference type="Pfam" id="PF13385">
    <property type="entry name" value="Laminin_G_3"/>
    <property type="match status" value="2"/>
</dbReference>
<dbReference type="Proteomes" id="UP001235840">
    <property type="component" value="Unassembled WGS sequence"/>
</dbReference>
<feature type="compositionally biased region" description="Gly residues" evidence="3">
    <location>
        <begin position="698"/>
        <end position="711"/>
    </location>
</feature>
<proteinExistence type="predicted"/>
<dbReference type="SUPFAM" id="SSF49899">
    <property type="entry name" value="Concanavalin A-like lectins/glucanases"/>
    <property type="match status" value="2"/>
</dbReference>
<accession>A0ABT9VZ80</accession>
<feature type="region of interest" description="Disordered" evidence="3">
    <location>
        <begin position="674"/>
        <end position="730"/>
    </location>
</feature>
<dbReference type="EMBL" id="JAUSTY010000007">
    <property type="protein sequence ID" value="MDQ0166127.1"/>
    <property type="molecule type" value="Genomic_DNA"/>
</dbReference>
<dbReference type="InterPro" id="IPR006558">
    <property type="entry name" value="LamG-like"/>
</dbReference>
<evidence type="ECO:0000256" key="3">
    <source>
        <dbReference type="SAM" id="MobiDB-lite"/>
    </source>
</evidence>
<keyword evidence="2" id="KW-1015">Disulfide bond</keyword>
<keyword evidence="1" id="KW-0732">Signal</keyword>